<dbReference type="RefSeq" id="WP_007201174.1">
    <property type="nucleotide sequence ID" value="NZ_AKKV01000021.1"/>
</dbReference>
<dbReference type="GO" id="GO:0016740">
    <property type="term" value="F:transferase activity"/>
    <property type="evidence" value="ECO:0007669"/>
    <property type="project" value="UniProtKB-KW"/>
</dbReference>
<organism evidence="8 9">
    <name type="scientific">Fictibacillus macauensis ZFHKF-1</name>
    <dbReference type="NCBI Taxonomy" id="1196324"/>
    <lineage>
        <taxon>Bacteria</taxon>
        <taxon>Bacillati</taxon>
        <taxon>Bacillota</taxon>
        <taxon>Bacilli</taxon>
        <taxon>Bacillales</taxon>
        <taxon>Fictibacillaceae</taxon>
        <taxon>Fictibacillus</taxon>
    </lineage>
</organism>
<reference evidence="8 9" key="1">
    <citation type="journal article" date="2012" name="J. Bacteriol.">
        <title>Genome of Bacillus macauensis ZFHKF-1, a Long-Chain-Forming Bacterium.</title>
        <authorList>
            <person name="Cai L."/>
            <person name="Zhang T."/>
        </authorList>
    </citation>
    <scope>NUCLEOTIDE SEQUENCE [LARGE SCALE GENOMIC DNA]</scope>
    <source>
        <strain evidence="8 9">ZFHKF-1</strain>
    </source>
</reference>
<dbReference type="PANTHER" id="PTHR34382:SF7">
    <property type="entry name" value="PTS SYSTEM N,N'-DIACETYLCHITOBIOSE-SPECIFIC EIIA COMPONENT"/>
    <property type="match status" value="1"/>
</dbReference>
<dbReference type="PATRIC" id="fig|1196324.3.peg.1093"/>
<proteinExistence type="predicted"/>
<dbReference type="Pfam" id="PF02255">
    <property type="entry name" value="PTS_IIA"/>
    <property type="match status" value="1"/>
</dbReference>
<feature type="binding site" evidence="6">
    <location>
        <position position="80"/>
    </location>
    <ligand>
        <name>Mg(2+)</name>
        <dbReference type="ChEBI" id="CHEBI:18420"/>
        <note>ligand shared between all trimeric partners</note>
    </ligand>
</feature>
<dbReference type="PIRSF" id="PIRSF000699">
    <property type="entry name" value="PTS_IILac_III"/>
    <property type="match status" value="1"/>
</dbReference>
<evidence type="ECO:0000256" key="7">
    <source>
        <dbReference type="PROSITE-ProRule" id="PRU00418"/>
    </source>
</evidence>
<accession>I8AL80</accession>
<evidence type="ECO:0000256" key="6">
    <source>
        <dbReference type="PIRSR" id="PIRSR000699-2"/>
    </source>
</evidence>
<evidence type="ECO:0000256" key="3">
    <source>
        <dbReference type="ARBA" id="ARBA00022679"/>
    </source>
</evidence>
<keyword evidence="9" id="KW-1185">Reference proteome</keyword>
<evidence type="ECO:0000256" key="1">
    <source>
        <dbReference type="ARBA" id="ARBA00022448"/>
    </source>
</evidence>
<keyword evidence="1" id="KW-0813">Transport</keyword>
<evidence type="ECO:0000313" key="8">
    <source>
        <dbReference type="EMBL" id="EIT86369.1"/>
    </source>
</evidence>
<dbReference type="PROSITE" id="PS51095">
    <property type="entry name" value="PTS_EIIA_TYPE_3"/>
    <property type="match status" value="1"/>
</dbReference>
<evidence type="ECO:0000256" key="4">
    <source>
        <dbReference type="ARBA" id="ARBA00022683"/>
    </source>
</evidence>
<keyword evidence="2" id="KW-0762">Sugar transport</keyword>
<protein>
    <submittedName>
        <fullName evidence="8">Phosphotransferase system</fullName>
    </submittedName>
</protein>
<comment type="caution">
    <text evidence="8">The sequence shown here is derived from an EMBL/GenBank/DDBJ whole genome shotgun (WGS) entry which is preliminary data.</text>
</comment>
<dbReference type="CDD" id="cd00215">
    <property type="entry name" value="PTS_IIA_lac"/>
    <property type="match status" value="1"/>
</dbReference>
<keyword evidence="4" id="KW-0598">Phosphotransferase system</keyword>
<keyword evidence="6" id="KW-0460">Magnesium</keyword>
<dbReference type="InterPro" id="IPR003188">
    <property type="entry name" value="PTS_IIA_lac/cel"/>
</dbReference>
<dbReference type="Proteomes" id="UP000004080">
    <property type="component" value="Unassembled WGS sequence"/>
</dbReference>
<feature type="modified residue" description="Phosphohistidine; by HPr" evidence="7">
    <location>
        <position position="77"/>
    </location>
</feature>
<name>I8AL80_9BACL</name>
<gene>
    <name evidence="8" type="ORF">A374_05376</name>
</gene>
<evidence type="ECO:0000313" key="9">
    <source>
        <dbReference type="Proteomes" id="UP000004080"/>
    </source>
</evidence>
<dbReference type="GO" id="GO:0009401">
    <property type="term" value="P:phosphoenolpyruvate-dependent sugar phosphotransferase system"/>
    <property type="evidence" value="ECO:0007669"/>
    <property type="project" value="UniProtKB-KW"/>
</dbReference>
<dbReference type="InterPro" id="IPR036542">
    <property type="entry name" value="PTS_IIA_lac/cel_sf"/>
</dbReference>
<dbReference type="GO" id="GO:0046872">
    <property type="term" value="F:metal ion binding"/>
    <property type="evidence" value="ECO:0007669"/>
    <property type="project" value="UniProtKB-KW"/>
</dbReference>
<dbReference type="SUPFAM" id="SSF46973">
    <property type="entry name" value="Enzyme IIa from lactose specific PTS, IIa-lac"/>
    <property type="match status" value="1"/>
</dbReference>
<dbReference type="EMBL" id="AKKV01000021">
    <property type="protein sequence ID" value="EIT86369.1"/>
    <property type="molecule type" value="Genomic_DNA"/>
</dbReference>
<evidence type="ECO:0000256" key="2">
    <source>
        <dbReference type="ARBA" id="ARBA00022597"/>
    </source>
</evidence>
<comment type="cofactor">
    <cofactor evidence="6">
        <name>Mg(2+)</name>
        <dbReference type="ChEBI" id="CHEBI:18420"/>
    </cofactor>
    <text evidence="6">Binds 1 Mg(2+) ion per trimer.</text>
</comment>
<feature type="active site" description="Tele-phosphohistidine intermediate" evidence="5">
    <location>
        <position position="77"/>
    </location>
</feature>
<dbReference type="Gene3D" id="1.20.58.80">
    <property type="entry name" value="Phosphotransferase system, lactose/cellobiose-type IIA subunit"/>
    <property type="match status" value="1"/>
</dbReference>
<dbReference type="STRING" id="1196324.A374_05376"/>
<evidence type="ECO:0000256" key="5">
    <source>
        <dbReference type="PIRSR" id="PIRSR000699-1"/>
    </source>
</evidence>
<dbReference type="OrthoDB" id="350602at2"/>
<keyword evidence="3 8" id="KW-0808">Transferase</keyword>
<dbReference type="eggNOG" id="COG1447">
    <property type="taxonomic scope" value="Bacteria"/>
</dbReference>
<dbReference type="PANTHER" id="PTHR34382">
    <property type="entry name" value="PTS SYSTEM N,N'-DIACETYLCHITOBIOSE-SPECIFIC EIIA COMPONENT"/>
    <property type="match status" value="1"/>
</dbReference>
<dbReference type="AlphaFoldDB" id="I8AL80"/>
<sequence length="110" mass="12236">MNTKHEMDIFKIISHAGNARGMCFEALTAAEAFDFVTAEQLMNDSKEEMRLAHGTQTKLITAELNGEPAEQTLLLVHAQDHLMTAMSEQKLIEHMISIVKKLAPQASREG</sequence>
<keyword evidence="6" id="KW-0479">Metal-binding</keyword>